<keyword evidence="3" id="KW-1185">Reference proteome</keyword>
<organism evidence="2 3">
    <name type="scientific">Helobdella robusta</name>
    <name type="common">Californian leech</name>
    <dbReference type="NCBI Taxonomy" id="6412"/>
    <lineage>
        <taxon>Eukaryota</taxon>
        <taxon>Metazoa</taxon>
        <taxon>Spiralia</taxon>
        <taxon>Lophotrochozoa</taxon>
        <taxon>Annelida</taxon>
        <taxon>Clitellata</taxon>
        <taxon>Hirudinea</taxon>
        <taxon>Rhynchobdellida</taxon>
        <taxon>Glossiphoniidae</taxon>
        <taxon>Helobdella</taxon>
    </lineage>
</organism>
<dbReference type="RefSeq" id="XP_009023165.1">
    <property type="nucleotide sequence ID" value="XM_009024917.1"/>
</dbReference>
<dbReference type="CTD" id="20199780"/>
<accession>T1ET80</accession>
<dbReference type="EMBL" id="KB097143">
    <property type="protein sequence ID" value="ESN99304.1"/>
    <property type="molecule type" value="Genomic_DNA"/>
</dbReference>
<reference evidence="2" key="3">
    <citation type="submission" date="2015-06" db="UniProtKB">
        <authorList>
            <consortium name="EnsemblMetazoa"/>
        </authorList>
    </citation>
    <scope>IDENTIFICATION</scope>
</reference>
<dbReference type="GeneID" id="20199780"/>
<dbReference type="InParanoid" id="T1ET80"/>
<dbReference type="EMBL" id="AMQM01001192">
    <property type="status" value="NOT_ANNOTATED_CDS"/>
    <property type="molecule type" value="Genomic_DNA"/>
</dbReference>
<dbReference type="AlphaFoldDB" id="T1ET80"/>
<dbReference type="Proteomes" id="UP000015101">
    <property type="component" value="Unassembled WGS sequence"/>
</dbReference>
<name>T1ET80_HELRO</name>
<dbReference type="EnsemblMetazoa" id="HelroT162824">
    <property type="protein sequence ID" value="HelroP162824"/>
    <property type="gene ID" value="HelroG162824"/>
</dbReference>
<reference evidence="3" key="1">
    <citation type="submission" date="2012-12" db="EMBL/GenBank/DDBJ databases">
        <authorList>
            <person name="Hellsten U."/>
            <person name="Grimwood J."/>
            <person name="Chapman J.A."/>
            <person name="Shapiro H."/>
            <person name="Aerts A."/>
            <person name="Otillar R.P."/>
            <person name="Terry A.Y."/>
            <person name="Boore J.L."/>
            <person name="Simakov O."/>
            <person name="Marletaz F."/>
            <person name="Cho S.-J."/>
            <person name="Edsinger-Gonzales E."/>
            <person name="Havlak P."/>
            <person name="Kuo D.-H."/>
            <person name="Larsson T."/>
            <person name="Lv J."/>
            <person name="Arendt D."/>
            <person name="Savage R."/>
            <person name="Osoegawa K."/>
            <person name="de Jong P."/>
            <person name="Lindberg D.R."/>
            <person name="Seaver E.C."/>
            <person name="Weisblat D.A."/>
            <person name="Putnam N.H."/>
            <person name="Grigoriev I.V."/>
            <person name="Rokhsar D.S."/>
        </authorList>
    </citation>
    <scope>NUCLEOTIDE SEQUENCE</scope>
</reference>
<reference evidence="1 3" key="2">
    <citation type="journal article" date="2013" name="Nature">
        <title>Insights into bilaterian evolution from three spiralian genomes.</title>
        <authorList>
            <person name="Simakov O."/>
            <person name="Marletaz F."/>
            <person name="Cho S.J."/>
            <person name="Edsinger-Gonzales E."/>
            <person name="Havlak P."/>
            <person name="Hellsten U."/>
            <person name="Kuo D.H."/>
            <person name="Larsson T."/>
            <person name="Lv J."/>
            <person name="Arendt D."/>
            <person name="Savage R."/>
            <person name="Osoegawa K."/>
            <person name="de Jong P."/>
            <person name="Grimwood J."/>
            <person name="Chapman J.A."/>
            <person name="Shapiro H."/>
            <person name="Aerts A."/>
            <person name="Otillar R.P."/>
            <person name="Terry A.Y."/>
            <person name="Boore J.L."/>
            <person name="Grigoriev I.V."/>
            <person name="Lindberg D.R."/>
            <person name="Seaver E.C."/>
            <person name="Weisblat D.A."/>
            <person name="Putnam N.H."/>
            <person name="Rokhsar D.S."/>
        </authorList>
    </citation>
    <scope>NUCLEOTIDE SEQUENCE</scope>
</reference>
<evidence type="ECO:0000313" key="2">
    <source>
        <dbReference type="EnsemblMetazoa" id="HelroP162824"/>
    </source>
</evidence>
<sequence>MTISSLFARDQFDTFTFVCGLLAMEFNGSPAFGVCDRQPGNNNFMGTLNVHRQNLKINKEIKIQRKTKEIMIVVAPQHLLSSRWTVHETLETTFISALVHGLSDACIGFTAFLWWSRLERSAGIHLTVSSKLLQQLLCHDQGNNINNKWLCIAYAIRNRMLQD</sequence>
<dbReference type="KEGG" id="hro:HELRODRAFT_162824"/>
<dbReference type="HOGENOM" id="CLU_1628856_0_0_1"/>
<gene>
    <name evidence="2" type="primary">20199780</name>
    <name evidence="1" type="ORF">HELRODRAFT_162824</name>
</gene>
<proteinExistence type="predicted"/>
<protein>
    <submittedName>
        <fullName evidence="1 2">Uncharacterized protein</fullName>
    </submittedName>
</protein>
<evidence type="ECO:0000313" key="1">
    <source>
        <dbReference type="EMBL" id="ESN99304.1"/>
    </source>
</evidence>
<evidence type="ECO:0000313" key="3">
    <source>
        <dbReference type="Proteomes" id="UP000015101"/>
    </source>
</evidence>